<dbReference type="EMBL" id="MABQ02000001">
    <property type="protein sequence ID" value="PCD45924.1"/>
    <property type="molecule type" value="Genomic_DNA"/>
</dbReference>
<evidence type="ECO:0000313" key="4">
    <source>
        <dbReference type="Proteomes" id="UP000219602"/>
    </source>
</evidence>
<dbReference type="STRING" id="327505.A0A2H3I3D3"/>
<reference evidence="3 4" key="1">
    <citation type="journal article" date="2016" name="Environ. Microbiol.">
        <title>Effector profiles distinguish formae speciales of Fusarium oxysporum.</title>
        <authorList>
            <person name="van Dam P."/>
            <person name="Fokkens L."/>
            <person name="Schmidt S.M."/>
            <person name="Linmans J.H."/>
            <person name="Kistler H.C."/>
            <person name="Ma L.J."/>
            <person name="Rep M."/>
        </authorList>
    </citation>
    <scope>NUCLEOTIDE SEQUENCE [LARGE SCALE GENOMIC DNA]</scope>
    <source>
        <strain evidence="3 4">Forc016</strain>
    </source>
</reference>
<evidence type="ECO:0000313" key="3">
    <source>
        <dbReference type="EMBL" id="PCD45924.1"/>
    </source>
</evidence>
<evidence type="ECO:0000256" key="1">
    <source>
        <dbReference type="SAM" id="Coils"/>
    </source>
</evidence>
<sequence>MHDRTPHAAAAARYPHQSHASGPLVDVSSPEGGPGQHGNTYVQGFGNLADPLAIDGFLRIQEGRVNQFLQVSDRRAEAQRSALQQAADRLSNIANNIGAIVNQWITHPSTNQGSDLSHGLQKAYKRLADVESQHLQLKLEHEAIKKQLQEANAKVDEAVKARDELRRLADGVNWTGSAKVSDQEIRSKWKQLEYNIRSLASVLAKCQTKVPSDKLTRTRLDEVSTAWRKLLVIDDYKNFLIGAYIWTIVESVFTTGRKFCSGGHDIDLKAMRAAFLESASEVDNPSRPGPTLRHVARWFAQGTALFGHFFGRDQHASRREARSEVDRLKLFCNITADKSGTDFHQEMKAILEAALDLDEMLMSSKAIFLVRWPQDGQSKTLQRFDANQMESLAHTNELSSKTIVRFFVSPMLIKIGNADGCNYDSEMTLCKATVACE</sequence>
<proteinExistence type="predicted"/>
<name>A0A2H3I3D3_FUSOX</name>
<feature type="coiled-coil region" evidence="1">
    <location>
        <begin position="120"/>
        <end position="168"/>
    </location>
</feature>
<dbReference type="AlphaFoldDB" id="A0A2H3I3D3"/>
<dbReference type="Proteomes" id="UP000219602">
    <property type="component" value="Chromosome 1"/>
</dbReference>
<feature type="region of interest" description="Disordered" evidence="2">
    <location>
        <begin position="1"/>
        <end position="40"/>
    </location>
</feature>
<organism evidence="3 4">
    <name type="scientific">Fusarium oxysporum f. sp. radicis-cucumerinum</name>
    <dbReference type="NCBI Taxonomy" id="327505"/>
    <lineage>
        <taxon>Eukaryota</taxon>
        <taxon>Fungi</taxon>
        <taxon>Dikarya</taxon>
        <taxon>Ascomycota</taxon>
        <taxon>Pezizomycotina</taxon>
        <taxon>Sordariomycetes</taxon>
        <taxon>Hypocreomycetidae</taxon>
        <taxon>Hypocreales</taxon>
        <taxon>Nectriaceae</taxon>
        <taxon>Fusarium</taxon>
        <taxon>Fusarium oxysporum species complex</taxon>
    </lineage>
</organism>
<comment type="caution">
    <text evidence="3">The sequence shown here is derived from an EMBL/GenBank/DDBJ whole genome shotgun (WGS) entry which is preliminary data.</text>
</comment>
<keyword evidence="1" id="KW-0175">Coiled coil</keyword>
<reference evidence="3 4" key="2">
    <citation type="journal article" date="2017" name="Sci. Rep.">
        <title>A mobile pathogenicity chromosome in Fusarium oxysporum for infection of multiple cucurbit species.</title>
        <authorList>
            <person name="van Dam P."/>
            <person name="Fokkens L."/>
            <person name="Ayukawa Y."/>
            <person name="van der Gragt M."/>
            <person name="Ter Horst A."/>
            <person name="Brankovics B."/>
            <person name="Houterman P.M."/>
            <person name="Arie T."/>
            <person name="Rep M."/>
        </authorList>
    </citation>
    <scope>NUCLEOTIDE SEQUENCE [LARGE SCALE GENOMIC DNA]</scope>
    <source>
        <strain evidence="3 4">Forc016</strain>
    </source>
</reference>
<protein>
    <submittedName>
        <fullName evidence="3">Uncharacterized protein</fullName>
    </submittedName>
</protein>
<gene>
    <name evidence="3" type="ORF">AU210_001347</name>
</gene>
<accession>A0A2H3I3D3</accession>
<evidence type="ECO:0000256" key="2">
    <source>
        <dbReference type="SAM" id="MobiDB-lite"/>
    </source>
</evidence>